<dbReference type="EMBL" id="BMIW01000019">
    <property type="protein sequence ID" value="GGG03664.1"/>
    <property type="molecule type" value="Genomic_DNA"/>
</dbReference>
<dbReference type="Pfam" id="PF13527">
    <property type="entry name" value="Acetyltransf_9"/>
    <property type="match status" value="1"/>
</dbReference>
<organism evidence="2 3">
    <name type="scientific">Paenibacillus aceti</name>
    <dbReference type="NCBI Taxonomy" id="1820010"/>
    <lineage>
        <taxon>Bacteria</taxon>
        <taxon>Bacillati</taxon>
        <taxon>Bacillota</taxon>
        <taxon>Bacilli</taxon>
        <taxon>Bacillales</taxon>
        <taxon>Paenibacillaceae</taxon>
        <taxon>Paenibacillus</taxon>
    </lineage>
</organism>
<sequence length="392" mass="45569">MEIRQLVAEEFEVSADLGEYAFQYKLSPVERAERRTHFRPEQAWGAFEDGQLQARLLLLPLQIYIQGKPFDMGGIAGVASWPENRRSGLVRHLFNQVLSVMKEQGQTISCLNPFSFAYYRKFGWEQMTELRKYTIPVNQFPARKSFKGRVSRDTKDIALLDEIYRPYAQRYNGMLLRDHEWWERRVLDADSHDVVYYSEEGTPQGYAIYKVANRELTIEEFIYHNEVAREALWTYYANHDSMVEQAVVECIPLDDFFPFMLDNPRFKQEINPYFMARIVDAAAFISEYTFQAFEAETKLMLRIEDTSAAWNDGVWELSISPDGSGRLDKLAGSLAEAELDLAFDIRTLTTMLMGYRRPLEMYRCGRLVGQEAVVNTLERLIPVGTVYLTDSF</sequence>
<proteinExistence type="predicted"/>
<evidence type="ECO:0000259" key="1">
    <source>
        <dbReference type="PROSITE" id="PS51186"/>
    </source>
</evidence>
<dbReference type="Pfam" id="PF13530">
    <property type="entry name" value="SCP2_2"/>
    <property type="match status" value="1"/>
</dbReference>
<evidence type="ECO:0000313" key="3">
    <source>
        <dbReference type="Proteomes" id="UP000608420"/>
    </source>
</evidence>
<dbReference type="PANTHER" id="PTHR37817">
    <property type="entry name" value="N-ACETYLTRANSFERASE EIS"/>
    <property type="match status" value="1"/>
</dbReference>
<dbReference type="InterPro" id="IPR000182">
    <property type="entry name" value="GNAT_dom"/>
</dbReference>
<dbReference type="InterPro" id="IPR016181">
    <property type="entry name" value="Acyl_CoA_acyltransferase"/>
</dbReference>
<comment type="caution">
    <text evidence="2">The sequence shown here is derived from an EMBL/GenBank/DDBJ whole genome shotgun (WGS) entry which is preliminary data.</text>
</comment>
<dbReference type="Proteomes" id="UP000608420">
    <property type="component" value="Unassembled WGS sequence"/>
</dbReference>
<dbReference type="PANTHER" id="PTHR37817:SF1">
    <property type="entry name" value="N-ACETYLTRANSFERASE EIS"/>
    <property type="match status" value="1"/>
</dbReference>
<dbReference type="PROSITE" id="PS51186">
    <property type="entry name" value="GNAT"/>
    <property type="match status" value="1"/>
</dbReference>
<evidence type="ECO:0000313" key="2">
    <source>
        <dbReference type="EMBL" id="GGG03664.1"/>
    </source>
</evidence>
<gene>
    <name evidence="2" type="ORF">GCM10010913_26850</name>
</gene>
<dbReference type="SUPFAM" id="SSF55718">
    <property type="entry name" value="SCP-like"/>
    <property type="match status" value="1"/>
</dbReference>
<dbReference type="SUPFAM" id="SSF55729">
    <property type="entry name" value="Acyl-CoA N-acyltransferases (Nat)"/>
    <property type="match status" value="1"/>
</dbReference>
<dbReference type="RefSeq" id="WP_188831450.1">
    <property type="nucleotide sequence ID" value="NZ_BMIW01000019.1"/>
</dbReference>
<dbReference type="Gene3D" id="3.40.630.30">
    <property type="match status" value="2"/>
</dbReference>
<dbReference type="Gene3D" id="3.30.1050.10">
    <property type="entry name" value="SCP2 sterol-binding domain"/>
    <property type="match status" value="1"/>
</dbReference>
<accession>A0ABQ1VZE2</accession>
<protein>
    <submittedName>
        <fullName evidence="2">Acetyltransferase</fullName>
    </submittedName>
</protein>
<dbReference type="InterPro" id="IPR041380">
    <property type="entry name" value="Acetyltransf_17"/>
</dbReference>
<dbReference type="InterPro" id="IPR051554">
    <property type="entry name" value="Acetyltransferase_Eis"/>
</dbReference>
<dbReference type="InterPro" id="IPR025559">
    <property type="entry name" value="Eis_dom"/>
</dbReference>
<keyword evidence="3" id="KW-1185">Reference proteome</keyword>
<dbReference type="Pfam" id="PF17668">
    <property type="entry name" value="Acetyltransf_17"/>
    <property type="match status" value="1"/>
</dbReference>
<dbReference type="InterPro" id="IPR036527">
    <property type="entry name" value="SCP2_sterol-bd_dom_sf"/>
</dbReference>
<name>A0ABQ1VZE2_9BACL</name>
<feature type="domain" description="N-acetyltransferase" evidence="1">
    <location>
        <begin position="1"/>
        <end position="147"/>
    </location>
</feature>
<reference evidence="3" key="1">
    <citation type="journal article" date="2019" name="Int. J. Syst. Evol. Microbiol.">
        <title>The Global Catalogue of Microorganisms (GCM) 10K type strain sequencing project: providing services to taxonomists for standard genome sequencing and annotation.</title>
        <authorList>
            <consortium name="The Broad Institute Genomics Platform"/>
            <consortium name="The Broad Institute Genome Sequencing Center for Infectious Disease"/>
            <person name="Wu L."/>
            <person name="Ma J."/>
        </authorList>
    </citation>
    <scope>NUCLEOTIDE SEQUENCE [LARGE SCALE GENOMIC DNA]</scope>
    <source>
        <strain evidence="3">CGMCC 1.15420</strain>
    </source>
</reference>